<comment type="subcellular location">
    <subcellularLocation>
        <location evidence="1">Nucleus</location>
    </subcellularLocation>
</comment>
<dbReference type="PANTHER" id="PTHR15835:SF6">
    <property type="entry name" value="ZINC FINGER C3HC-TYPE PROTEIN 1"/>
    <property type="match status" value="1"/>
</dbReference>
<dbReference type="AlphaFoldDB" id="A0A8H4UII9"/>
<keyword evidence="3" id="KW-0863">Zinc-finger</keyword>
<gene>
    <name evidence="9" type="ORF">FZEAL_6482</name>
</gene>
<feature type="compositionally biased region" description="Polar residues" evidence="6">
    <location>
        <begin position="10"/>
        <end position="21"/>
    </location>
</feature>
<keyword evidence="2" id="KW-0479">Metal-binding</keyword>
<dbReference type="Pfam" id="PF07967">
    <property type="entry name" value="zf-C3HC"/>
    <property type="match status" value="1"/>
</dbReference>
<keyword evidence="10" id="KW-1185">Reference proteome</keyword>
<dbReference type="EMBL" id="JABEYC010000476">
    <property type="protein sequence ID" value="KAF4976906.1"/>
    <property type="molecule type" value="Genomic_DNA"/>
</dbReference>
<reference evidence="9" key="2">
    <citation type="submission" date="2020-05" db="EMBL/GenBank/DDBJ databases">
        <authorList>
            <person name="Kim H.-S."/>
            <person name="Proctor R.H."/>
            <person name="Brown D.W."/>
        </authorList>
    </citation>
    <scope>NUCLEOTIDE SEQUENCE</scope>
    <source>
        <strain evidence="9">NRRL 22465</strain>
    </source>
</reference>
<protein>
    <submittedName>
        <fullName evidence="9">Uncharacterized protein</fullName>
    </submittedName>
</protein>
<feature type="compositionally biased region" description="Low complexity" evidence="6">
    <location>
        <begin position="416"/>
        <end position="436"/>
    </location>
</feature>
<dbReference type="InterPro" id="IPR012935">
    <property type="entry name" value="NuBaID_N"/>
</dbReference>
<evidence type="ECO:0000313" key="9">
    <source>
        <dbReference type="EMBL" id="KAF4976906.1"/>
    </source>
</evidence>
<feature type="domain" description="C3HC-type" evidence="7">
    <location>
        <begin position="110"/>
        <end position="264"/>
    </location>
</feature>
<feature type="compositionally biased region" description="Polar residues" evidence="6">
    <location>
        <begin position="505"/>
        <end position="518"/>
    </location>
</feature>
<dbReference type="Proteomes" id="UP000635477">
    <property type="component" value="Unassembled WGS sequence"/>
</dbReference>
<feature type="region of interest" description="Disordered" evidence="6">
    <location>
        <begin position="412"/>
        <end position="525"/>
    </location>
</feature>
<dbReference type="GO" id="GO:0005634">
    <property type="term" value="C:nucleus"/>
    <property type="evidence" value="ECO:0007669"/>
    <property type="project" value="UniProtKB-SubCell"/>
</dbReference>
<evidence type="ECO:0000256" key="2">
    <source>
        <dbReference type="ARBA" id="ARBA00022723"/>
    </source>
</evidence>
<proteinExistence type="predicted"/>
<evidence type="ECO:0000256" key="5">
    <source>
        <dbReference type="ARBA" id="ARBA00023242"/>
    </source>
</evidence>
<reference evidence="9" key="1">
    <citation type="journal article" date="2020" name="BMC Genomics">
        <title>Correction to: Identification and distribution of gene clusters required for synthesis of sphingolipid metabolism inhibitors in diverse species of the filamentous fungus Fusarium.</title>
        <authorList>
            <person name="Kim H.S."/>
            <person name="Lohmar J.M."/>
            <person name="Busman M."/>
            <person name="Brown D.W."/>
            <person name="Naumann T.A."/>
            <person name="Divon H.H."/>
            <person name="Lysoe E."/>
            <person name="Uhlig S."/>
            <person name="Proctor R.H."/>
        </authorList>
    </citation>
    <scope>NUCLEOTIDE SEQUENCE</scope>
    <source>
        <strain evidence="9">NRRL 22465</strain>
    </source>
</reference>
<organism evidence="9 10">
    <name type="scientific">Fusarium zealandicum</name>
    <dbReference type="NCBI Taxonomy" id="1053134"/>
    <lineage>
        <taxon>Eukaryota</taxon>
        <taxon>Fungi</taxon>
        <taxon>Dikarya</taxon>
        <taxon>Ascomycota</taxon>
        <taxon>Pezizomycotina</taxon>
        <taxon>Sordariomycetes</taxon>
        <taxon>Hypocreomycetidae</taxon>
        <taxon>Hypocreales</taxon>
        <taxon>Nectriaceae</taxon>
        <taxon>Fusarium</taxon>
        <taxon>Fusarium staphyleae species complex</taxon>
    </lineage>
</organism>
<evidence type="ECO:0000256" key="6">
    <source>
        <dbReference type="SAM" id="MobiDB-lite"/>
    </source>
</evidence>
<feature type="compositionally biased region" description="Low complexity" evidence="6">
    <location>
        <begin position="32"/>
        <end position="54"/>
    </location>
</feature>
<evidence type="ECO:0000259" key="7">
    <source>
        <dbReference type="Pfam" id="PF07967"/>
    </source>
</evidence>
<sequence length="525" mass="58051">MNATKRKFNTLLQGLGSPQSKTSDDAVSHSEAGSSPSRRAATASPSSTTRASGTDADILQKRRRLGFPDSTAPILGKKGSLSATISSLVSRRPQGQDPKSFNDLPAKYSPTDRGDLLRRLGTFQEITDWTPKPDKVNEVEWAKRGWVCHGKETVRCLLCHRELVVKLNRKVVDGKEIPVLVASEIGTFPSMTMRLQANRATEEALVDKYADLIVNSHQEECLWRKRGCDDSLLRLSLANASASLKALRERYDELLGRKSFLPYEFNIRLPDELQLDSILAQLPTDFFTNRGDASAETTHQPNRVALALALLGWQGLNNRRIGAVPNSASCHTCLRRLGLWMFKSKEVSDEGEVLVPAPMDFLDPVREHRFFCPWSNPEAQRQGLSQSRPGQDLPGWRVLVQTLANEAHLQSVYHGRSPSRSRTQQTTTAPSTPQRPGTAASITTPQTLPGLGSATPMSVAAGGPDHVEEDEKERDAKDKERWARLRRVKSLFDTKASRKLRHSISRSISRPGTAHSTKSGGGQKE</sequence>
<name>A0A8H4UII9_9HYPO</name>
<dbReference type="InterPro" id="IPR013909">
    <property type="entry name" value="NuBaID_C"/>
</dbReference>
<keyword evidence="5" id="KW-0539">Nucleus</keyword>
<comment type="caution">
    <text evidence="9">The sequence shown here is derived from an EMBL/GenBank/DDBJ whole genome shotgun (WGS) entry which is preliminary data.</text>
</comment>
<dbReference type="GO" id="GO:0008270">
    <property type="term" value="F:zinc ion binding"/>
    <property type="evidence" value="ECO:0007669"/>
    <property type="project" value="UniProtKB-KW"/>
</dbReference>
<feature type="region of interest" description="Disordered" evidence="6">
    <location>
        <begin position="1"/>
        <end position="63"/>
    </location>
</feature>
<evidence type="ECO:0000256" key="3">
    <source>
        <dbReference type="ARBA" id="ARBA00022771"/>
    </source>
</evidence>
<evidence type="ECO:0000259" key="8">
    <source>
        <dbReference type="Pfam" id="PF08600"/>
    </source>
</evidence>
<feature type="compositionally biased region" description="Basic and acidic residues" evidence="6">
    <location>
        <begin position="473"/>
        <end position="483"/>
    </location>
</feature>
<feature type="region of interest" description="Disordered" evidence="6">
    <location>
        <begin position="89"/>
        <end position="108"/>
    </location>
</feature>
<evidence type="ECO:0000256" key="4">
    <source>
        <dbReference type="ARBA" id="ARBA00022833"/>
    </source>
</evidence>
<dbReference type="PANTHER" id="PTHR15835">
    <property type="entry name" value="NUCLEAR-INTERACTING PARTNER OF ALK"/>
    <property type="match status" value="1"/>
</dbReference>
<evidence type="ECO:0000256" key="1">
    <source>
        <dbReference type="ARBA" id="ARBA00004123"/>
    </source>
</evidence>
<evidence type="ECO:0000313" key="10">
    <source>
        <dbReference type="Proteomes" id="UP000635477"/>
    </source>
</evidence>
<accession>A0A8H4UII9</accession>
<feature type="domain" description="NuBaID C-terminal" evidence="8">
    <location>
        <begin position="305"/>
        <end position="409"/>
    </location>
</feature>
<keyword evidence="4" id="KW-0862">Zinc</keyword>
<dbReference type="Pfam" id="PF08600">
    <property type="entry name" value="NuBaID_C"/>
    <property type="match status" value="1"/>
</dbReference>
<dbReference type="OrthoDB" id="2592092at2759"/>